<keyword evidence="2" id="KW-1185">Reference proteome</keyword>
<evidence type="ECO:0000313" key="1">
    <source>
        <dbReference type="EMBL" id="EFF64550.1"/>
    </source>
</evidence>
<evidence type="ECO:0000313" key="2">
    <source>
        <dbReference type="Proteomes" id="UP000002938"/>
    </source>
</evidence>
<sequence>MSDYKIRFKDESFNEPRIKSGDLKITIRQDKLKILKNKVNLSSNTFFSNQIQKNH</sequence>
<organism evidence="1 2">
    <name type="scientific">Turicibacter sanguinis PC909</name>
    <dbReference type="NCBI Taxonomy" id="702450"/>
    <lineage>
        <taxon>Bacteria</taxon>
        <taxon>Bacillati</taxon>
        <taxon>Bacillota</taxon>
        <taxon>Erysipelotrichia</taxon>
        <taxon>Erysipelotrichales</taxon>
        <taxon>Turicibacteraceae</taxon>
        <taxon>Turicibacter</taxon>
    </lineage>
</organism>
<reference evidence="1 2" key="1">
    <citation type="journal article" date="2011" name="J. Bacteriol.">
        <title>Draft Genome Sequence of Turicibacter sanguinis PC909, Isolated from Human Feces.</title>
        <authorList>
            <person name="Cuiv P.O."/>
            <person name="Klaassens E.S."/>
            <person name="Durkin A.S."/>
            <person name="Harkins D.M."/>
            <person name="Foster L."/>
            <person name="McCorrison J."/>
            <person name="Torralba M."/>
            <person name="Nelson K.E."/>
            <person name="Morrison M."/>
        </authorList>
    </citation>
    <scope>NUCLEOTIDE SEQUENCE [LARGE SCALE GENOMIC DNA]</scope>
    <source>
        <strain evidence="1 2">PC909</strain>
    </source>
</reference>
<proteinExistence type="predicted"/>
<accession>A0ABN0A461</accession>
<dbReference type="Proteomes" id="UP000002938">
    <property type="component" value="Unassembled WGS sequence"/>
</dbReference>
<feature type="non-terminal residue" evidence="1">
    <location>
        <position position="55"/>
    </location>
</feature>
<dbReference type="EMBL" id="ADMN01000035">
    <property type="protein sequence ID" value="EFF64550.1"/>
    <property type="molecule type" value="Genomic_DNA"/>
</dbReference>
<comment type="caution">
    <text evidence="1">The sequence shown here is derived from an EMBL/GenBank/DDBJ whole genome shotgun (WGS) entry which is preliminary data.</text>
</comment>
<gene>
    <name evidence="1" type="ORF">CUW_2511</name>
</gene>
<protein>
    <submittedName>
        <fullName evidence="1">Conserved domain protein</fullName>
    </submittedName>
</protein>
<name>A0ABN0A461_9FIRM</name>